<evidence type="ECO:0000256" key="5">
    <source>
        <dbReference type="ARBA" id="ARBA00038359"/>
    </source>
</evidence>
<name>A0A177DTH0_ALTAL</name>
<keyword evidence="2 7" id="KW-0812">Transmembrane</keyword>
<dbReference type="Proteomes" id="UP000077248">
    <property type="component" value="Unassembled WGS sequence"/>
</dbReference>
<dbReference type="InterPro" id="IPR052337">
    <property type="entry name" value="SAT4-like"/>
</dbReference>
<dbReference type="InterPro" id="IPR049326">
    <property type="entry name" value="Rhodopsin_dom_fungi"/>
</dbReference>
<comment type="subcellular location">
    <subcellularLocation>
        <location evidence="1">Membrane</location>
        <topology evidence="1">Multi-pass membrane protein</topology>
    </subcellularLocation>
</comment>
<feature type="domain" description="Rhodopsin" evidence="8">
    <location>
        <begin position="26"/>
        <end position="268"/>
    </location>
</feature>
<feature type="transmembrane region" description="Helical" evidence="7">
    <location>
        <begin position="213"/>
        <end position="233"/>
    </location>
</feature>
<accession>A0A177DTH0</accession>
<dbReference type="RefSeq" id="XP_018388169.1">
    <property type="nucleotide sequence ID" value="XM_018529670.1"/>
</dbReference>
<proteinExistence type="inferred from homology"/>
<sequence length="386" mass="42957">MAVSPLEQALIETWTLYGFGSIAIMLRVFSRTRMVGIAGWHPDDYLIFFAWACYTGMTVAAHIVGGTGDTSHLTMQERLSFTPEQAAARQRGSQWFMVGWFTYIGLIWTLKLNMLFLYRRVVSVVWVKMFIVPTMVFVGVTGISIWILLGSACRPFHKIWQILPDPGKYCMPQSPAFLVTILVLNLLTDVCIMLIPIPIIIPLKISWGRKIGLMIMFSGAMFIMIAAILRVYFVMALQQGQTAAIWSCREDIVAIIIGQATIIRPLFTRRFWSGNYDSSNSYPSNKPSHGYESHELSGSGGDGSKASRLGFRKPKDPYNISVLHTAQGNESQERIVGTQQDAGYATRAPTQNSDHSGRGLDITVKKEVDVSVSAAKQGLQSSWKAV</sequence>
<reference evidence="9 11" key="1">
    <citation type="submission" date="2016-05" db="EMBL/GenBank/DDBJ databases">
        <title>Comparative analysis of secretome profiles of manganese(II)-oxidizing ascomycete fungi.</title>
        <authorList>
            <consortium name="DOE Joint Genome Institute"/>
            <person name="Zeiner C.A."/>
            <person name="Purvine S.O."/>
            <person name="Zink E.M."/>
            <person name="Wu S."/>
            <person name="Pasa-Tolic L."/>
            <person name="Chaput D.L."/>
            <person name="Haridas S."/>
            <person name="Grigoriev I.V."/>
            <person name="Santelli C.M."/>
            <person name="Hansel C.M."/>
        </authorList>
    </citation>
    <scope>NUCLEOTIDE SEQUENCE [LARGE SCALE GENOMIC DNA]</scope>
    <source>
        <strain evidence="9 11">SRC1lrK2f</strain>
    </source>
</reference>
<evidence type="ECO:0000256" key="7">
    <source>
        <dbReference type="SAM" id="Phobius"/>
    </source>
</evidence>
<dbReference type="VEuPathDB" id="FungiDB:CC77DRAFT_1093212"/>
<dbReference type="Proteomes" id="UP000291422">
    <property type="component" value="Unassembled WGS sequence"/>
</dbReference>
<dbReference type="KEGG" id="aalt:CC77DRAFT_1093212"/>
<dbReference type="PANTHER" id="PTHR33048:SF2">
    <property type="entry name" value="SRPK"/>
    <property type="match status" value="1"/>
</dbReference>
<dbReference type="EMBL" id="PDXD01000003">
    <property type="protein sequence ID" value="RYN81054.1"/>
    <property type="molecule type" value="Genomic_DNA"/>
</dbReference>
<feature type="transmembrane region" description="Helical" evidence="7">
    <location>
        <begin position="14"/>
        <end position="33"/>
    </location>
</feature>
<evidence type="ECO:0000259" key="8">
    <source>
        <dbReference type="Pfam" id="PF20684"/>
    </source>
</evidence>
<evidence type="ECO:0000313" key="12">
    <source>
        <dbReference type="Proteomes" id="UP000291422"/>
    </source>
</evidence>
<gene>
    <name evidence="10" type="ORF">AA0117_g2858</name>
    <name evidence="9" type="ORF">CC77DRAFT_1093212</name>
</gene>
<reference evidence="12" key="2">
    <citation type="journal article" date="2019" name="bioRxiv">
        <title>Genomics, evolutionary history and diagnostics of the Alternaria alternata species group including apple and Asian pear pathotypes.</title>
        <authorList>
            <person name="Armitage A.D."/>
            <person name="Cockerton H.M."/>
            <person name="Sreenivasaprasad S."/>
            <person name="Woodhall J.W."/>
            <person name="Lane C.R."/>
            <person name="Harrison R.J."/>
            <person name="Clarkson J.P."/>
        </authorList>
    </citation>
    <scope>NUCLEOTIDE SEQUENCE [LARGE SCALE GENOMIC DNA]</scope>
    <source>
        <strain evidence="12">FERA 1177</strain>
    </source>
</reference>
<keyword evidence="11" id="KW-1185">Reference proteome</keyword>
<dbReference type="AlphaFoldDB" id="A0A177DTH0"/>
<feature type="transmembrane region" description="Helical" evidence="7">
    <location>
        <begin position="176"/>
        <end position="201"/>
    </location>
</feature>
<dbReference type="Pfam" id="PF20684">
    <property type="entry name" value="Fung_rhodopsin"/>
    <property type="match status" value="1"/>
</dbReference>
<evidence type="ECO:0000256" key="1">
    <source>
        <dbReference type="ARBA" id="ARBA00004141"/>
    </source>
</evidence>
<protein>
    <recommendedName>
        <fullName evidence="8">Rhodopsin domain-containing protein</fullName>
    </recommendedName>
</protein>
<evidence type="ECO:0000256" key="3">
    <source>
        <dbReference type="ARBA" id="ARBA00022989"/>
    </source>
</evidence>
<comment type="similarity">
    <text evidence="5">Belongs to the SAT4 family.</text>
</comment>
<evidence type="ECO:0000256" key="2">
    <source>
        <dbReference type="ARBA" id="ARBA00022692"/>
    </source>
</evidence>
<feature type="transmembrane region" description="Helical" evidence="7">
    <location>
        <begin position="45"/>
        <end position="65"/>
    </location>
</feature>
<dbReference type="GO" id="GO:0016020">
    <property type="term" value="C:membrane"/>
    <property type="evidence" value="ECO:0007669"/>
    <property type="project" value="UniProtKB-SubCell"/>
</dbReference>
<dbReference type="EMBL" id="KV441474">
    <property type="protein sequence ID" value="OAG22748.1"/>
    <property type="molecule type" value="Genomic_DNA"/>
</dbReference>
<organism evidence="9 11">
    <name type="scientific">Alternaria alternata</name>
    <name type="common">Alternaria rot fungus</name>
    <name type="synonym">Torula alternata</name>
    <dbReference type="NCBI Taxonomy" id="5599"/>
    <lineage>
        <taxon>Eukaryota</taxon>
        <taxon>Fungi</taxon>
        <taxon>Dikarya</taxon>
        <taxon>Ascomycota</taxon>
        <taxon>Pezizomycotina</taxon>
        <taxon>Dothideomycetes</taxon>
        <taxon>Pleosporomycetidae</taxon>
        <taxon>Pleosporales</taxon>
        <taxon>Pleosporineae</taxon>
        <taxon>Pleosporaceae</taxon>
        <taxon>Alternaria</taxon>
        <taxon>Alternaria sect. Alternaria</taxon>
        <taxon>Alternaria alternata complex</taxon>
    </lineage>
</organism>
<dbReference type="GeneID" id="29115264"/>
<evidence type="ECO:0000313" key="9">
    <source>
        <dbReference type="EMBL" id="OAG22748.1"/>
    </source>
</evidence>
<evidence type="ECO:0000256" key="4">
    <source>
        <dbReference type="ARBA" id="ARBA00023136"/>
    </source>
</evidence>
<keyword evidence="3 7" id="KW-1133">Transmembrane helix</keyword>
<keyword evidence="4 7" id="KW-0472">Membrane</keyword>
<dbReference type="PANTHER" id="PTHR33048">
    <property type="entry name" value="PTH11-LIKE INTEGRAL MEMBRANE PROTEIN (AFU_ORTHOLOGUE AFUA_5G11245)"/>
    <property type="match status" value="1"/>
</dbReference>
<feature type="region of interest" description="Disordered" evidence="6">
    <location>
        <begin position="340"/>
        <end position="359"/>
    </location>
</feature>
<evidence type="ECO:0000313" key="11">
    <source>
        <dbReference type="Proteomes" id="UP000077248"/>
    </source>
</evidence>
<evidence type="ECO:0000256" key="6">
    <source>
        <dbReference type="SAM" id="MobiDB-lite"/>
    </source>
</evidence>
<evidence type="ECO:0000313" key="10">
    <source>
        <dbReference type="EMBL" id="RYN81054.1"/>
    </source>
</evidence>
<dbReference type="OMA" id="KWAYGSQ"/>
<reference evidence="10" key="3">
    <citation type="journal article" date="2019" name="J. ISSAAS">
        <title>Genomics, evolutionary history and diagnostics of the Alternaria alternata species group including apple and Asian pear pathotypes.</title>
        <authorList>
            <person name="Armitage A.D."/>
            <person name="Cockerton H.M."/>
            <person name="Sreenivasaprasad S."/>
            <person name="Woodhall J."/>
            <person name="Lane C."/>
            <person name="Harrison R.J."/>
            <person name="Clarkson J.P."/>
        </authorList>
    </citation>
    <scope>NUCLEOTIDE SEQUENCE</scope>
    <source>
        <strain evidence="10">FERA 1177</strain>
    </source>
</reference>
<feature type="transmembrane region" description="Helical" evidence="7">
    <location>
        <begin position="130"/>
        <end position="149"/>
    </location>
</feature>
<feature type="region of interest" description="Disordered" evidence="6">
    <location>
        <begin position="280"/>
        <end position="310"/>
    </location>
</feature>
<feature type="transmembrane region" description="Helical" evidence="7">
    <location>
        <begin position="100"/>
        <end position="118"/>
    </location>
</feature>